<evidence type="ECO:0000256" key="3">
    <source>
        <dbReference type="ARBA" id="ARBA00023002"/>
    </source>
</evidence>
<dbReference type="GO" id="GO:0004497">
    <property type="term" value="F:monooxygenase activity"/>
    <property type="evidence" value="ECO:0007669"/>
    <property type="project" value="UniProtKB-KW"/>
</dbReference>
<dbReference type="NCBIfam" id="TIGR03571">
    <property type="entry name" value="lucif_BA3436"/>
    <property type="match status" value="1"/>
</dbReference>
<accession>A0A2S1LU28</accession>
<proteinExistence type="predicted"/>
<dbReference type="InterPro" id="IPR051260">
    <property type="entry name" value="Diverse_substr_monoxygenases"/>
</dbReference>
<dbReference type="GO" id="GO:0016705">
    <property type="term" value="F:oxidoreductase activity, acting on paired donors, with incorporation or reduction of molecular oxygen"/>
    <property type="evidence" value="ECO:0007669"/>
    <property type="project" value="InterPro"/>
</dbReference>
<dbReference type="OrthoDB" id="7239898at2"/>
<evidence type="ECO:0000313" key="7">
    <source>
        <dbReference type="Proteomes" id="UP000244677"/>
    </source>
</evidence>
<evidence type="ECO:0000256" key="1">
    <source>
        <dbReference type="ARBA" id="ARBA00022630"/>
    </source>
</evidence>
<sequence length="324" mass="36090">METICKIHVPGKMTLGLEFPLDNDWSLAGEQKRQQQGRPFGIPDVSRHAEYIRLADTLGFSALWMREVPVYDPAFGDGAQLFDTIAYLGYIAGITRNIVIGTAAIVLPLHNPLQLAKAIATVENLSEGRLLFGVGLGDRPVEFPLFGYDFESRRERFVTNHSILLEAWKDQSQLSKFYPGLNDAIQVYPKPTASISWIVAGKAGQDMDWIAQNMQGWFNYPRTVAETAQMVIGWKNALYDNNQASKPYITAFHLNLLVDDDAPFVPHRFGGSSGVKALLILLQQYEEAGVNHLALHLRKSETPLAEAIRKIGEQALPLFPTPTL</sequence>
<keyword evidence="3" id="KW-0560">Oxidoreductase</keyword>
<dbReference type="KEGG" id="fki:FK004_19150"/>
<keyword evidence="7" id="KW-1185">Reference proteome</keyword>
<keyword evidence="4" id="KW-0503">Monooxygenase</keyword>
<reference evidence="6 7" key="1">
    <citation type="submission" date="2017-04" db="EMBL/GenBank/DDBJ databases">
        <title>Complete genome sequence of Flavobacterium kingsejong AJ004.</title>
        <authorList>
            <person name="Lee P.C."/>
        </authorList>
    </citation>
    <scope>NUCLEOTIDE SEQUENCE [LARGE SCALE GENOMIC DNA]</scope>
    <source>
        <strain evidence="6 7">AJ004</strain>
    </source>
</reference>
<dbReference type="InterPro" id="IPR011251">
    <property type="entry name" value="Luciferase-like_dom"/>
</dbReference>
<dbReference type="PANTHER" id="PTHR30011">
    <property type="entry name" value="ALKANESULFONATE MONOOXYGENASE-RELATED"/>
    <property type="match status" value="1"/>
</dbReference>
<keyword evidence="1" id="KW-0285">Flavoprotein</keyword>
<dbReference type="SUPFAM" id="SSF51679">
    <property type="entry name" value="Bacterial luciferase-like"/>
    <property type="match status" value="1"/>
</dbReference>
<evidence type="ECO:0000256" key="2">
    <source>
        <dbReference type="ARBA" id="ARBA00022643"/>
    </source>
</evidence>
<dbReference type="Pfam" id="PF00296">
    <property type="entry name" value="Bac_luciferase"/>
    <property type="match status" value="1"/>
</dbReference>
<dbReference type="EMBL" id="CP020919">
    <property type="protein sequence ID" value="AWG27182.1"/>
    <property type="molecule type" value="Genomic_DNA"/>
</dbReference>
<evidence type="ECO:0000256" key="4">
    <source>
        <dbReference type="ARBA" id="ARBA00023033"/>
    </source>
</evidence>
<organism evidence="6 7">
    <name type="scientific">Flavobacterium kingsejongi</name>
    <dbReference type="NCBI Taxonomy" id="1678728"/>
    <lineage>
        <taxon>Bacteria</taxon>
        <taxon>Pseudomonadati</taxon>
        <taxon>Bacteroidota</taxon>
        <taxon>Flavobacteriia</taxon>
        <taxon>Flavobacteriales</taxon>
        <taxon>Flavobacteriaceae</taxon>
        <taxon>Flavobacterium</taxon>
    </lineage>
</organism>
<feature type="domain" description="Luciferase-like" evidence="5">
    <location>
        <begin position="36"/>
        <end position="261"/>
    </location>
</feature>
<evidence type="ECO:0000259" key="5">
    <source>
        <dbReference type="Pfam" id="PF00296"/>
    </source>
</evidence>
<protein>
    <recommendedName>
        <fullName evidence="5">Luciferase-like domain-containing protein</fullName>
    </recommendedName>
</protein>
<dbReference type="RefSeq" id="WP_108738668.1">
    <property type="nucleotide sequence ID" value="NZ_CP020919.1"/>
</dbReference>
<dbReference type="Gene3D" id="3.20.20.30">
    <property type="entry name" value="Luciferase-like domain"/>
    <property type="match status" value="1"/>
</dbReference>
<evidence type="ECO:0000313" key="6">
    <source>
        <dbReference type="EMBL" id="AWG27182.1"/>
    </source>
</evidence>
<gene>
    <name evidence="6" type="ORF">FK004_19150</name>
</gene>
<keyword evidence="2" id="KW-0288">FMN</keyword>
<dbReference type="AlphaFoldDB" id="A0A2S1LU28"/>
<dbReference type="InterPro" id="IPR020020">
    <property type="entry name" value="Luciferase-type_oxidoreductase"/>
</dbReference>
<dbReference type="PANTHER" id="PTHR30011:SF16">
    <property type="entry name" value="C2H2 FINGER DOMAIN TRANSCRIPTION FACTOR (EUROFUNG)-RELATED"/>
    <property type="match status" value="1"/>
</dbReference>
<dbReference type="Proteomes" id="UP000244677">
    <property type="component" value="Chromosome"/>
</dbReference>
<name>A0A2S1LU28_9FLAO</name>
<dbReference type="InterPro" id="IPR036661">
    <property type="entry name" value="Luciferase-like_sf"/>
</dbReference>